<dbReference type="Proteomes" id="UP000694941">
    <property type="component" value="Unplaced"/>
</dbReference>
<keyword evidence="2" id="KW-1185">Reference proteome</keyword>
<dbReference type="RefSeq" id="XP_013776627.1">
    <property type="nucleotide sequence ID" value="XM_013921173.1"/>
</dbReference>
<feature type="domain" description="HAT C-terminal dimerisation" evidence="1">
    <location>
        <begin position="29"/>
        <end position="84"/>
    </location>
</feature>
<dbReference type="Pfam" id="PF05699">
    <property type="entry name" value="Dimer_Tnp_hAT"/>
    <property type="match status" value="1"/>
</dbReference>
<evidence type="ECO:0000313" key="3">
    <source>
        <dbReference type="RefSeq" id="XP_013776627.1"/>
    </source>
</evidence>
<dbReference type="GeneID" id="106461351"/>
<sequence length="108" mass="12550">MPDVDPFREGIIDIQNDHAAKMEFEVKTLENFWASQITRFPNISKKALTVLVPFATTYLCEVGFSTLLHVKSKFRNRFEAQHDMRIALSKMEPRIPDVIAKKQEQMSH</sequence>
<name>A0ABM1B7X9_LIMPO</name>
<gene>
    <name evidence="3" type="primary">LOC106461351</name>
</gene>
<dbReference type="InterPro" id="IPR008906">
    <property type="entry name" value="HATC_C_dom"/>
</dbReference>
<evidence type="ECO:0000313" key="2">
    <source>
        <dbReference type="Proteomes" id="UP000694941"/>
    </source>
</evidence>
<evidence type="ECO:0000259" key="1">
    <source>
        <dbReference type="Pfam" id="PF05699"/>
    </source>
</evidence>
<dbReference type="PANTHER" id="PTHR45913:SF19">
    <property type="entry name" value="LOW QUALITY PROTEIN: ZINC FINGER BED DOMAIN-CONTAINING PROTEIN 5-LIKE"/>
    <property type="match status" value="1"/>
</dbReference>
<protein>
    <submittedName>
        <fullName evidence="3">Protein ZBED8-like</fullName>
    </submittedName>
</protein>
<accession>A0ABM1B7X9</accession>
<proteinExistence type="predicted"/>
<reference evidence="3" key="1">
    <citation type="submission" date="2025-08" db="UniProtKB">
        <authorList>
            <consortium name="RefSeq"/>
        </authorList>
    </citation>
    <scope>IDENTIFICATION</scope>
    <source>
        <tissue evidence="3">Muscle</tissue>
    </source>
</reference>
<dbReference type="PANTHER" id="PTHR45913">
    <property type="entry name" value="EPM2A-INTERACTING PROTEIN 1"/>
    <property type="match status" value="1"/>
</dbReference>
<organism evidence="2 3">
    <name type="scientific">Limulus polyphemus</name>
    <name type="common">Atlantic horseshoe crab</name>
    <dbReference type="NCBI Taxonomy" id="6850"/>
    <lineage>
        <taxon>Eukaryota</taxon>
        <taxon>Metazoa</taxon>
        <taxon>Ecdysozoa</taxon>
        <taxon>Arthropoda</taxon>
        <taxon>Chelicerata</taxon>
        <taxon>Merostomata</taxon>
        <taxon>Xiphosura</taxon>
        <taxon>Limulidae</taxon>
        <taxon>Limulus</taxon>
    </lineage>
</organism>